<dbReference type="AlphaFoldDB" id="A0AA37WXF9"/>
<reference evidence="11 12" key="1">
    <citation type="journal article" date="2014" name="Int. J. Syst. Evol. Microbiol.">
        <title>Complete genome sequence of Corynebacterium casei LMG S-19264T (=DSM 44701T), isolated from a smear-ripened cheese.</title>
        <authorList>
            <consortium name="US DOE Joint Genome Institute (JGI-PGF)"/>
            <person name="Walter F."/>
            <person name="Albersmeier A."/>
            <person name="Kalinowski J."/>
            <person name="Ruckert C."/>
        </authorList>
    </citation>
    <scope>NUCLEOTIDE SEQUENCE [LARGE SCALE GENOMIC DNA]</scope>
    <source>
        <strain evidence="11 12">NBRC 112785</strain>
    </source>
</reference>
<sequence length="253" mass="27677">MSKLKIIIASILLYLVFMVALFPARFAVKLAPLPNHVQLNQVSGSLWQGKVGQLVVGRYHIDQLAWEMHPWQLFTGEAALSFTVGKSRSSLRGHGDIGYGLSGLRISQLKVIGDISYWAPSTMLPLRSKATGQVEVFIANYQQGQPYCESMQGQVEALTLDVNNQFGEFPLGDIRLDLSCDNGKLLATASEDANQLGAQGQFSLDEGGVYQLSASIRKVDSQPEQLQKALSFLGKPDAKGRYPLEFSGKIPGF</sequence>
<comment type="caution">
    <text evidence="11">The sequence shown here is derived from an EMBL/GenBank/DDBJ whole genome shotgun (WGS) entry which is preliminary data.</text>
</comment>
<keyword evidence="7" id="KW-0812">Transmembrane</keyword>
<dbReference type="EMBL" id="BSPO01000002">
    <property type="protein sequence ID" value="GLS83464.1"/>
    <property type="molecule type" value="Genomic_DNA"/>
</dbReference>
<keyword evidence="8" id="KW-0653">Protein transport</keyword>
<comment type="similarity">
    <text evidence="2">Belongs to the GSP N family.</text>
</comment>
<evidence type="ECO:0000256" key="6">
    <source>
        <dbReference type="ARBA" id="ARBA00022519"/>
    </source>
</evidence>
<evidence type="ECO:0000256" key="8">
    <source>
        <dbReference type="ARBA" id="ARBA00022927"/>
    </source>
</evidence>
<evidence type="ECO:0000256" key="4">
    <source>
        <dbReference type="ARBA" id="ARBA00022448"/>
    </source>
</evidence>
<dbReference type="InterPro" id="IPR022792">
    <property type="entry name" value="T2SS_protein-GspN"/>
</dbReference>
<accession>A0AA37WXF9</accession>
<organism evidence="11 12">
    <name type="scientific">Paraferrimonas haliotis</name>
    <dbReference type="NCBI Taxonomy" id="2013866"/>
    <lineage>
        <taxon>Bacteria</taxon>
        <taxon>Pseudomonadati</taxon>
        <taxon>Pseudomonadota</taxon>
        <taxon>Gammaproteobacteria</taxon>
        <taxon>Alteromonadales</taxon>
        <taxon>Ferrimonadaceae</taxon>
        <taxon>Paraferrimonas</taxon>
    </lineage>
</organism>
<keyword evidence="5" id="KW-1003">Cell membrane</keyword>
<dbReference type="GO" id="GO:0015628">
    <property type="term" value="P:protein secretion by the type II secretion system"/>
    <property type="evidence" value="ECO:0007669"/>
    <property type="project" value="InterPro"/>
</dbReference>
<keyword evidence="4" id="KW-0813">Transport</keyword>
<dbReference type="GO" id="GO:0005886">
    <property type="term" value="C:plasma membrane"/>
    <property type="evidence" value="ECO:0007669"/>
    <property type="project" value="UniProtKB-SubCell"/>
</dbReference>
<comment type="subcellular location">
    <subcellularLocation>
        <location evidence="1">Cell inner membrane</location>
    </subcellularLocation>
</comment>
<protein>
    <recommendedName>
        <fullName evidence="3">Type II secretion system protein N</fullName>
    </recommendedName>
    <alternativeName>
        <fullName evidence="10">General secretion pathway protein N</fullName>
    </alternativeName>
</protein>
<evidence type="ECO:0000313" key="11">
    <source>
        <dbReference type="EMBL" id="GLS83464.1"/>
    </source>
</evidence>
<gene>
    <name evidence="11" type="primary">gspN</name>
    <name evidence="11" type="ORF">GCM10007894_14410</name>
</gene>
<name>A0AA37WXF9_9GAMM</name>
<dbReference type="RefSeq" id="WP_095496990.1">
    <property type="nucleotide sequence ID" value="NZ_BSPO01000002.1"/>
</dbReference>
<evidence type="ECO:0000256" key="3">
    <source>
        <dbReference type="ARBA" id="ARBA00021563"/>
    </source>
</evidence>
<keyword evidence="12" id="KW-1185">Reference proteome</keyword>
<evidence type="ECO:0000256" key="5">
    <source>
        <dbReference type="ARBA" id="ARBA00022475"/>
    </source>
</evidence>
<evidence type="ECO:0000256" key="1">
    <source>
        <dbReference type="ARBA" id="ARBA00004533"/>
    </source>
</evidence>
<keyword evidence="6" id="KW-0997">Cell inner membrane</keyword>
<evidence type="ECO:0000256" key="7">
    <source>
        <dbReference type="ARBA" id="ARBA00022692"/>
    </source>
</evidence>
<evidence type="ECO:0000256" key="2">
    <source>
        <dbReference type="ARBA" id="ARBA00007208"/>
    </source>
</evidence>
<dbReference type="GO" id="GO:0015627">
    <property type="term" value="C:type II protein secretion system complex"/>
    <property type="evidence" value="ECO:0007669"/>
    <property type="project" value="InterPro"/>
</dbReference>
<evidence type="ECO:0000256" key="10">
    <source>
        <dbReference type="ARBA" id="ARBA00030772"/>
    </source>
</evidence>
<dbReference type="Proteomes" id="UP001157439">
    <property type="component" value="Unassembled WGS sequence"/>
</dbReference>
<keyword evidence="9" id="KW-0472">Membrane</keyword>
<evidence type="ECO:0000256" key="9">
    <source>
        <dbReference type="ARBA" id="ARBA00023136"/>
    </source>
</evidence>
<evidence type="ECO:0000313" key="12">
    <source>
        <dbReference type="Proteomes" id="UP001157439"/>
    </source>
</evidence>
<dbReference type="Pfam" id="PF01203">
    <property type="entry name" value="T2SSN"/>
    <property type="match status" value="1"/>
</dbReference>
<proteinExistence type="inferred from homology"/>